<protein>
    <recommendedName>
        <fullName evidence="4">Methyl-accepting chemotaxis protein</fullName>
    </recommendedName>
</protein>
<accession>A0ABX8ZNS9</accession>
<organism evidence="2 3">
    <name type="scientific">Qipengyuania aurantiaca</name>
    <dbReference type="NCBI Taxonomy" id="2867233"/>
    <lineage>
        <taxon>Bacteria</taxon>
        <taxon>Pseudomonadati</taxon>
        <taxon>Pseudomonadota</taxon>
        <taxon>Alphaproteobacteria</taxon>
        <taxon>Sphingomonadales</taxon>
        <taxon>Erythrobacteraceae</taxon>
        <taxon>Qipengyuania</taxon>
    </lineage>
</organism>
<evidence type="ECO:0008006" key="4">
    <source>
        <dbReference type="Google" id="ProtNLM"/>
    </source>
</evidence>
<feature type="compositionally biased region" description="Low complexity" evidence="1">
    <location>
        <begin position="28"/>
        <end position="42"/>
    </location>
</feature>
<dbReference type="RefSeq" id="WP_221424806.1">
    <property type="nucleotide sequence ID" value="NZ_CP081295.1"/>
</dbReference>
<gene>
    <name evidence="2" type="ORF">K3148_10830</name>
</gene>
<feature type="region of interest" description="Disordered" evidence="1">
    <location>
        <begin position="1"/>
        <end position="45"/>
    </location>
</feature>
<keyword evidence="3" id="KW-1185">Reference proteome</keyword>
<evidence type="ECO:0000313" key="2">
    <source>
        <dbReference type="EMBL" id="QZD89308.1"/>
    </source>
</evidence>
<feature type="region of interest" description="Disordered" evidence="1">
    <location>
        <begin position="166"/>
        <end position="189"/>
    </location>
</feature>
<feature type="compositionally biased region" description="Polar residues" evidence="1">
    <location>
        <begin position="1"/>
        <end position="14"/>
    </location>
</feature>
<dbReference type="Proteomes" id="UP000824281">
    <property type="component" value="Chromosome"/>
</dbReference>
<reference evidence="2 3" key="1">
    <citation type="submission" date="2021-08" db="EMBL/GenBank/DDBJ databases">
        <title>Comparative Genomics Analysis of the Genus Qipengyuania Reveals Extensive Genetic Diversity and Metabolic Versatility, Including the Description of Fifteen Novel Species.</title>
        <authorList>
            <person name="Liu Y."/>
        </authorList>
    </citation>
    <scope>NUCLEOTIDE SEQUENCE [LARGE SCALE GENOMIC DNA]</scope>
    <source>
        <strain evidence="2 3">1NDH13</strain>
    </source>
</reference>
<evidence type="ECO:0000256" key="1">
    <source>
        <dbReference type="SAM" id="MobiDB-lite"/>
    </source>
</evidence>
<proteinExistence type="predicted"/>
<sequence length="257" mass="27664">MTTRDPSARKTTPQAERMRPIRNGANVRARAAPRAPAGDPAASMDEAVAQAVQSSYDVLDEAVRQTRSSMDRLEKGDMSMDALPGDIASISLKAIEVVRQLSTSTLNLCEQMVTQMSAAAAPPPPGEVAAQVPPFRSTMPQRANHAEGSIKAPRDVDEIEFETHFTGHGKAVSHSSRMKKPMRPTRPEEIRPTKLEPQGIKAEPLKCTAFTAAVGERPSVSIRIPTDQPPGFYYGLIMAEGQDVPLGVLTIEVLAAS</sequence>
<name>A0ABX8ZNS9_9SPHN</name>
<evidence type="ECO:0000313" key="3">
    <source>
        <dbReference type="Proteomes" id="UP000824281"/>
    </source>
</evidence>
<dbReference type="EMBL" id="CP081295">
    <property type="protein sequence ID" value="QZD89308.1"/>
    <property type="molecule type" value="Genomic_DNA"/>
</dbReference>